<keyword evidence="1" id="KW-0472">Membrane</keyword>
<proteinExistence type="predicted"/>
<dbReference type="Proteomes" id="UP000663881">
    <property type="component" value="Unassembled WGS sequence"/>
</dbReference>
<feature type="transmembrane region" description="Helical" evidence="1">
    <location>
        <begin position="6"/>
        <end position="26"/>
    </location>
</feature>
<reference evidence="2" key="1">
    <citation type="submission" date="2021-02" db="EMBL/GenBank/DDBJ databases">
        <authorList>
            <person name="Nowell W R."/>
        </authorList>
    </citation>
    <scope>NUCLEOTIDE SEQUENCE</scope>
</reference>
<feature type="non-terminal residue" evidence="2">
    <location>
        <position position="1"/>
    </location>
</feature>
<organism evidence="2 3">
    <name type="scientific">Adineta steineri</name>
    <dbReference type="NCBI Taxonomy" id="433720"/>
    <lineage>
        <taxon>Eukaryota</taxon>
        <taxon>Metazoa</taxon>
        <taxon>Spiralia</taxon>
        <taxon>Gnathifera</taxon>
        <taxon>Rotifera</taxon>
        <taxon>Eurotatoria</taxon>
        <taxon>Bdelloidea</taxon>
        <taxon>Adinetida</taxon>
        <taxon>Adinetidae</taxon>
        <taxon>Adineta</taxon>
    </lineage>
</organism>
<dbReference type="AlphaFoldDB" id="A0A819TJD7"/>
<evidence type="ECO:0000313" key="2">
    <source>
        <dbReference type="EMBL" id="CAF4075821.1"/>
    </source>
</evidence>
<name>A0A819TJD7_9BILA</name>
<evidence type="ECO:0000256" key="1">
    <source>
        <dbReference type="SAM" id="Phobius"/>
    </source>
</evidence>
<protein>
    <submittedName>
        <fullName evidence="2">Uncharacterized protein</fullName>
    </submittedName>
</protein>
<evidence type="ECO:0000313" key="3">
    <source>
        <dbReference type="Proteomes" id="UP000663881"/>
    </source>
</evidence>
<sequence>MGRCVKILFGSLSIIVALIAIGIGYLKMNDFYRQKLFARFLNKISDPNNTAMMDIRCNQLLKHSNVKGQVLEIGSGTGINFPCLHNNTNIQSYIGIEPNVQTYSYF</sequence>
<dbReference type="EMBL" id="CAJOAY010004593">
    <property type="protein sequence ID" value="CAF4075821.1"/>
    <property type="molecule type" value="Genomic_DNA"/>
</dbReference>
<comment type="caution">
    <text evidence="2">The sequence shown here is derived from an EMBL/GenBank/DDBJ whole genome shotgun (WGS) entry which is preliminary data.</text>
</comment>
<accession>A0A819TJD7</accession>
<keyword evidence="1" id="KW-0812">Transmembrane</keyword>
<gene>
    <name evidence="2" type="ORF">OKA104_LOCUS34258</name>
</gene>
<keyword evidence="1" id="KW-1133">Transmembrane helix</keyword>